<dbReference type="KEGG" id="aaeo:BJI67_00425"/>
<reference evidence="2 3" key="1">
    <citation type="submission" date="2016-09" db="EMBL/GenBank/DDBJ databases">
        <title>Acidihalobacter prosperus V6 (DSM14174).</title>
        <authorList>
            <person name="Khaleque H.N."/>
            <person name="Ramsay J.P."/>
            <person name="Murphy R.J.T."/>
            <person name="Kaksonen A.H."/>
            <person name="Boxall N.J."/>
            <person name="Watkin E.L.J."/>
        </authorList>
    </citation>
    <scope>NUCLEOTIDE SEQUENCE [LARGE SCALE GENOMIC DNA]</scope>
    <source>
        <strain evidence="2 3">V6</strain>
    </source>
</reference>
<evidence type="ECO:0000313" key="3">
    <source>
        <dbReference type="Proteomes" id="UP000095342"/>
    </source>
</evidence>
<dbReference type="EMBL" id="CP017448">
    <property type="protein sequence ID" value="AOV15726.1"/>
    <property type="molecule type" value="Genomic_DNA"/>
</dbReference>
<accession>A0A1D8K429</accession>
<protein>
    <recommendedName>
        <fullName evidence="1">Transposase InsH N-terminal domain-containing protein</fullName>
    </recommendedName>
</protein>
<dbReference type="Pfam" id="PF05598">
    <property type="entry name" value="DUF772"/>
    <property type="match status" value="1"/>
</dbReference>
<evidence type="ECO:0000259" key="1">
    <source>
        <dbReference type="Pfam" id="PF05598"/>
    </source>
</evidence>
<organism evidence="2 3">
    <name type="scientific">Acidihalobacter aeolianus</name>
    <dbReference type="NCBI Taxonomy" id="2792603"/>
    <lineage>
        <taxon>Bacteria</taxon>
        <taxon>Pseudomonadati</taxon>
        <taxon>Pseudomonadota</taxon>
        <taxon>Gammaproteobacteria</taxon>
        <taxon>Chromatiales</taxon>
        <taxon>Ectothiorhodospiraceae</taxon>
        <taxon>Acidihalobacter</taxon>
    </lineage>
</organism>
<keyword evidence="3" id="KW-1185">Reference proteome</keyword>
<dbReference type="PANTHER" id="PTHR33408">
    <property type="entry name" value="TRANSPOSASE"/>
    <property type="match status" value="1"/>
</dbReference>
<feature type="domain" description="Transposase InsH N-terminal" evidence="1">
    <location>
        <begin position="19"/>
        <end position="93"/>
    </location>
</feature>
<dbReference type="PANTHER" id="PTHR33408:SF2">
    <property type="entry name" value="TRANSPOSASE DDE DOMAIN-CONTAINING PROTEIN"/>
    <property type="match status" value="1"/>
</dbReference>
<dbReference type="Proteomes" id="UP000095342">
    <property type="component" value="Chromosome"/>
</dbReference>
<name>A0A1D8K429_9GAMM</name>
<dbReference type="AlphaFoldDB" id="A0A1D8K429"/>
<gene>
    <name evidence="2" type="ORF">BJI67_00425</name>
</gene>
<proteinExistence type="predicted"/>
<dbReference type="InterPro" id="IPR008490">
    <property type="entry name" value="Transposase_InsH_N"/>
</dbReference>
<sequence length="93" mass="10686">MKRFIEGEHRQQATLFPESLDEFVAEDNPVRVVDVFVDELSLSGLGFKTTAEATGRPGYHPATLLKLFIYGYLNRVQSSRRLEREAQRNVELM</sequence>
<evidence type="ECO:0000313" key="2">
    <source>
        <dbReference type="EMBL" id="AOV15726.1"/>
    </source>
</evidence>